<proteinExistence type="predicted"/>
<evidence type="ECO:0000256" key="1">
    <source>
        <dbReference type="SAM" id="SignalP"/>
    </source>
</evidence>
<sequence>MSMLKKTGVWGVGALVLAAPVATAAQAVAAPATSADTAVVAPGKGGFLHSGKLAVNRYVFELEHRDGKDYVNITFTGDHSADVQIMPDGMTPEGKKKVDQIGDVLKLNGYNDVHYWAVL</sequence>
<evidence type="ECO:0008006" key="4">
    <source>
        <dbReference type="Google" id="ProtNLM"/>
    </source>
</evidence>
<name>A0AAW9SGQ0_CORAY</name>
<comment type="caution">
    <text evidence="2">The sequence shown here is derived from an EMBL/GenBank/DDBJ whole genome shotgun (WGS) entry which is preliminary data.</text>
</comment>
<evidence type="ECO:0000313" key="2">
    <source>
        <dbReference type="EMBL" id="MEO3716372.1"/>
    </source>
</evidence>
<feature type="chain" id="PRO_5043342581" description="Secreted protein" evidence="1">
    <location>
        <begin position="25"/>
        <end position="119"/>
    </location>
</feature>
<dbReference type="Proteomes" id="UP001223646">
    <property type="component" value="Unassembled WGS sequence"/>
</dbReference>
<protein>
    <recommendedName>
        <fullName evidence="4">Secreted protein</fullName>
    </recommendedName>
</protein>
<dbReference type="RefSeq" id="WP_115598116.1">
    <property type="nucleotide sequence ID" value="NZ_JASOOY020000007.1"/>
</dbReference>
<organism evidence="2 3">
    <name type="scientific">Corynebacterium amycolatum</name>
    <dbReference type="NCBI Taxonomy" id="43765"/>
    <lineage>
        <taxon>Bacteria</taxon>
        <taxon>Bacillati</taxon>
        <taxon>Actinomycetota</taxon>
        <taxon>Actinomycetes</taxon>
        <taxon>Mycobacteriales</taxon>
        <taxon>Corynebacteriaceae</taxon>
        <taxon>Corynebacterium</taxon>
    </lineage>
</organism>
<dbReference type="AlphaFoldDB" id="A0AAW9SGQ0"/>
<accession>A0AAW9SGQ0</accession>
<keyword evidence="1" id="KW-0732">Signal</keyword>
<evidence type="ECO:0000313" key="3">
    <source>
        <dbReference type="Proteomes" id="UP001223646"/>
    </source>
</evidence>
<gene>
    <name evidence="2" type="ORF">QP460_002035</name>
</gene>
<reference evidence="2" key="2">
    <citation type="submission" date="2024-05" db="EMBL/GenBank/DDBJ databases">
        <authorList>
            <person name="Wolfe A."/>
        </authorList>
    </citation>
    <scope>NUCLEOTIDE SEQUENCE</scope>
    <source>
        <strain evidence="2">UMB1064</strain>
    </source>
</reference>
<reference evidence="2" key="1">
    <citation type="submission" date="2023-05" db="EMBL/GenBank/DDBJ databases">
        <authorList>
            <person name="Du J."/>
        </authorList>
    </citation>
    <scope>NUCLEOTIDE SEQUENCE</scope>
    <source>
        <strain evidence="2">UMB1064</strain>
    </source>
</reference>
<feature type="signal peptide" evidence="1">
    <location>
        <begin position="1"/>
        <end position="24"/>
    </location>
</feature>
<dbReference type="EMBL" id="JASOOY020000007">
    <property type="protein sequence ID" value="MEO3716372.1"/>
    <property type="molecule type" value="Genomic_DNA"/>
</dbReference>